<reference evidence="9 10" key="1">
    <citation type="submission" date="2020-08" db="EMBL/GenBank/DDBJ databases">
        <title>Genomic Encyclopedia of Type Strains, Phase IV (KMG-IV): sequencing the most valuable type-strain genomes for metagenomic binning, comparative biology and taxonomic classification.</title>
        <authorList>
            <person name="Goeker M."/>
        </authorList>
    </citation>
    <scope>NUCLEOTIDE SEQUENCE [LARGE SCALE GENOMIC DNA]</scope>
    <source>
        <strain evidence="9 10">DSM 27165</strain>
    </source>
</reference>
<evidence type="ECO:0000256" key="7">
    <source>
        <dbReference type="RuleBase" id="RU363032"/>
    </source>
</evidence>
<dbReference type="Gene3D" id="1.10.3720.10">
    <property type="entry name" value="MetI-like"/>
    <property type="match status" value="1"/>
</dbReference>
<feature type="transmembrane region" description="Helical" evidence="7">
    <location>
        <begin position="205"/>
        <end position="225"/>
    </location>
</feature>
<feature type="transmembrane region" description="Helical" evidence="7">
    <location>
        <begin position="171"/>
        <end position="193"/>
    </location>
</feature>
<evidence type="ECO:0000259" key="8">
    <source>
        <dbReference type="PROSITE" id="PS50928"/>
    </source>
</evidence>
<proteinExistence type="inferred from homology"/>
<feature type="transmembrane region" description="Helical" evidence="7">
    <location>
        <begin position="51"/>
        <end position="72"/>
    </location>
</feature>
<dbReference type="GO" id="GO:0055085">
    <property type="term" value="P:transmembrane transport"/>
    <property type="evidence" value="ECO:0007669"/>
    <property type="project" value="InterPro"/>
</dbReference>
<dbReference type="SUPFAM" id="SSF161098">
    <property type="entry name" value="MetI-like"/>
    <property type="match status" value="1"/>
</dbReference>
<dbReference type="AlphaFoldDB" id="A0A840MSG6"/>
<feature type="transmembrane region" description="Helical" evidence="7">
    <location>
        <begin position="337"/>
        <end position="361"/>
    </location>
</feature>
<organism evidence="9 10">
    <name type="scientific">Chitinivorax tropicus</name>
    <dbReference type="NCBI Taxonomy" id="714531"/>
    <lineage>
        <taxon>Bacteria</taxon>
        <taxon>Pseudomonadati</taxon>
        <taxon>Pseudomonadota</taxon>
        <taxon>Betaproteobacteria</taxon>
        <taxon>Chitinivorax</taxon>
    </lineage>
</organism>
<sequence>MSNHQGFWVRVLLWAGAMGFMSGGSKSSKDLNMSNSQGFWAQAMRRLFSGWLARACVLILLVFLAATLAGWVGLIANNWDEPIAVSYANPDFMKDAPNPQGESSRLTYEKLEIDDALRSVDPLAANYGKFDEAEKQYHQEEKPLDWSRPLGADKQGRDVVDKVIKASQVSITVGVLAALLAVIIGTFLGAMAGYFGGMVDAALEWLYSVFTAMPYILLVMAIASIVRTPGISTVIFILGVTGWTGTYRLIRSEYVKQRGREYIQAANAIGASNSRRMFVHILPNVSHLMLVQLSQLVVDFIKSEVVLSFLGFGVPTSSVSWGVMISEVRAELVLGKWWQLAAAAGVMSLFVVTFGLFTDLLRDALDPKARRK</sequence>
<keyword evidence="3" id="KW-1003">Cell membrane</keyword>
<feature type="domain" description="ABC transmembrane type-1" evidence="8">
    <location>
        <begin position="167"/>
        <end position="358"/>
    </location>
</feature>
<dbReference type="Proteomes" id="UP000575898">
    <property type="component" value="Unassembled WGS sequence"/>
</dbReference>
<dbReference type="PANTHER" id="PTHR43386:SF1">
    <property type="entry name" value="D,D-DIPEPTIDE TRANSPORT SYSTEM PERMEASE PROTEIN DDPC-RELATED"/>
    <property type="match status" value="1"/>
</dbReference>
<evidence type="ECO:0000313" key="9">
    <source>
        <dbReference type="EMBL" id="MBB5020107.1"/>
    </source>
</evidence>
<gene>
    <name evidence="9" type="ORF">HNQ59_003421</name>
</gene>
<dbReference type="PANTHER" id="PTHR43386">
    <property type="entry name" value="OLIGOPEPTIDE TRANSPORT SYSTEM PERMEASE PROTEIN APPC"/>
    <property type="match status" value="1"/>
</dbReference>
<dbReference type="EMBL" id="JACHHY010000025">
    <property type="protein sequence ID" value="MBB5020107.1"/>
    <property type="molecule type" value="Genomic_DNA"/>
</dbReference>
<keyword evidence="4 7" id="KW-0812">Transmembrane</keyword>
<name>A0A840MSG6_9PROT</name>
<keyword evidence="6 7" id="KW-0472">Membrane</keyword>
<protein>
    <submittedName>
        <fullName evidence="9">Peptide/nickel transport system permease protein</fullName>
    </submittedName>
</protein>
<evidence type="ECO:0000313" key="10">
    <source>
        <dbReference type="Proteomes" id="UP000575898"/>
    </source>
</evidence>
<evidence type="ECO:0000256" key="6">
    <source>
        <dbReference type="ARBA" id="ARBA00023136"/>
    </source>
</evidence>
<evidence type="ECO:0000256" key="5">
    <source>
        <dbReference type="ARBA" id="ARBA00022989"/>
    </source>
</evidence>
<evidence type="ECO:0000256" key="4">
    <source>
        <dbReference type="ARBA" id="ARBA00022692"/>
    </source>
</evidence>
<keyword evidence="5 7" id="KW-1133">Transmembrane helix</keyword>
<dbReference type="InterPro" id="IPR000515">
    <property type="entry name" value="MetI-like"/>
</dbReference>
<dbReference type="InterPro" id="IPR050366">
    <property type="entry name" value="BP-dependent_transpt_permease"/>
</dbReference>
<dbReference type="PROSITE" id="PS50928">
    <property type="entry name" value="ABC_TM1"/>
    <property type="match status" value="1"/>
</dbReference>
<dbReference type="Pfam" id="PF00528">
    <property type="entry name" value="BPD_transp_1"/>
    <property type="match status" value="1"/>
</dbReference>
<dbReference type="GO" id="GO:0005886">
    <property type="term" value="C:plasma membrane"/>
    <property type="evidence" value="ECO:0007669"/>
    <property type="project" value="UniProtKB-SubCell"/>
</dbReference>
<dbReference type="CDD" id="cd06261">
    <property type="entry name" value="TM_PBP2"/>
    <property type="match status" value="1"/>
</dbReference>
<evidence type="ECO:0000256" key="1">
    <source>
        <dbReference type="ARBA" id="ARBA00004651"/>
    </source>
</evidence>
<comment type="similarity">
    <text evidence="7">Belongs to the binding-protein-dependent transport system permease family.</text>
</comment>
<feature type="transmembrane region" description="Helical" evidence="7">
    <location>
        <begin position="231"/>
        <end position="250"/>
    </location>
</feature>
<dbReference type="InterPro" id="IPR035906">
    <property type="entry name" value="MetI-like_sf"/>
</dbReference>
<evidence type="ECO:0000256" key="2">
    <source>
        <dbReference type="ARBA" id="ARBA00022448"/>
    </source>
</evidence>
<keyword evidence="2 7" id="KW-0813">Transport</keyword>
<comment type="caution">
    <text evidence="9">The sequence shown here is derived from an EMBL/GenBank/DDBJ whole genome shotgun (WGS) entry which is preliminary data.</text>
</comment>
<accession>A0A840MSG6</accession>
<feature type="transmembrane region" description="Helical" evidence="7">
    <location>
        <begin position="305"/>
        <end position="325"/>
    </location>
</feature>
<keyword evidence="10" id="KW-1185">Reference proteome</keyword>
<comment type="subcellular location">
    <subcellularLocation>
        <location evidence="1 7">Cell membrane</location>
        <topology evidence="1 7">Multi-pass membrane protein</topology>
    </subcellularLocation>
</comment>
<evidence type="ECO:0000256" key="3">
    <source>
        <dbReference type="ARBA" id="ARBA00022475"/>
    </source>
</evidence>